<keyword evidence="1" id="KW-1133">Transmembrane helix</keyword>
<evidence type="ECO:0000313" key="2">
    <source>
        <dbReference type="EMBL" id="SIT83512.1"/>
    </source>
</evidence>
<dbReference type="AlphaFoldDB" id="A0A1R3WZ19"/>
<keyword evidence="3" id="KW-1185">Reference proteome</keyword>
<dbReference type="OrthoDB" id="360192at2"/>
<sequence>MFETIIYAFFLSISPFGEARAGIPYAILNNVHFILAFVIGTVGNALIYPFFMWLIDTFSQKFWPFKVYKRGVIFFSKRAKKLVGKDVQKHGFWGLMLFVMIPLPGTGAYMGTIAASIFKIERRRAFLAISIGVVVSSLFVALATHFGQIGIMQLTSK</sequence>
<keyword evidence="1" id="KW-0472">Membrane</keyword>
<dbReference type="InterPro" id="IPR009577">
    <property type="entry name" value="Sm_multidrug_ex"/>
</dbReference>
<dbReference type="PANTHER" id="PTHR36007">
    <property type="entry name" value="TRANSPORT PROTEIN-RELATED"/>
    <property type="match status" value="1"/>
</dbReference>
<protein>
    <submittedName>
        <fullName evidence="2">Uncharacterized membrane protein</fullName>
    </submittedName>
</protein>
<evidence type="ECO:0000313" key="3">
    <source>
        <dbReference type="Proteomes" id="UP000187181"/>
    </source>
</evidence>
<gene>
    <name evidence="2" type="ORF">SAMN05444128_1274</name>
</gene>
<feature type="transmembrane region" description="Helical" evidence="1">
    <location>
        <begin position="92"/>
        <end position="118"/>
    </location>
</feature>
<dbReference type="EMBL" id="FTPP01000001">
    <property type="protein sequence ID" value="SIT83512.1"/>
    <property type="molecule type" value="Genomic_DNA"/>
</dbReference>
<accession>A0A1R3WZ19</accession>
<feature type="transmembrane region" description="Helical" evidence="1">
    <location>
        <begin position="34"/>
        <end position="55"/>
    </location>
</feature>
<keyword evidence="1" id="KW-0812">Transmembrane</keyword>
<dbReference type="Proteomes" id="UP000187181">
    <property type="component" value="Unassembled WGS sequence"/>
</dbReference>
<evidence type="ECO:0000256" key="1">
    <source>
        <dbReference type="SAM" id="Phobius"/>
    </source>
</evidence>
<dbReference type="Pfam" id="PF06695">
    <property type="entry name" value="Sm_multidrug_ex"/>
    <property type="match status" value="1"/>
</dbReference>
<proteinExistence type="predicted"/>
<dbReference type="RefSeq" id="WP_076666720.1">
    <property type="nucleotide sequence ID" value="NZ_FTPP01000001.1"/>
</dbReference>
<feature type="transmembrane region" description="Helical" evidence="1">
    <location>
        <begin position="125"/>
        <end position="147"/>
    </location>
</feature>
<name>A0A1R3WZ19_9BACT</name>
<organism evidence="2 3">
    <name type="scientific">Pontibacter indicus</name>
    <dbReference type="NCBI Taxonomy" id="1317125"/>
    <lineage>
        <taxon>Bacteria</taxon>
        <taxon>Pseudomonadati</taxon>
        <taxon>Bacteroidota</taxon>
        <taxon>Cytophagia</taxon>
        <taxon>Cytophagales</taxon>
        <taxon>Hymenobacteraceae</taxon>
        <taxon>Pontibacter</taxon>
    </lineage>
</organism>
<dbReference type="PANTHER" id="PTHR36007:SF2">
    <property type="entry name" value="TRANSPORT PROTEIN-RELATED"/>
    <property type="match status" value="1"/>
</dbReference>
<reference evidence="3" key="1">
    <citation type="submission" date="2017-01" db="EMBL/GenBank/DDBJ databases">
        <authorList>
            <person name="Varghese N."/>
            <person name="Submissions S."/>
        </authorList>
    </citation>
    <scope>NUCLEOTIDE SEQUENCE [LARGE SCALE GENOMIC DNA]</scope>
    <source>
        <strain evidence="3">LP100</strain>
    </source>
</reference>